<dbReference type="Proteomes" id="UP000326169">
    <property type="component" value="Unassembled WGS sequence"/>
</dbReference>
<keyword evidence="4" id="KW-1185">Reference proteome</keyword>
<dbReference type="SUPFAM" id="SSF53800">
    <property type="entry name" value="Chelatase"/>
    <property type="match status" value="2"/>
</dbReference>
<dbReference type="InterPro" id="IPR002762">
    <property type="entry name" value="CbiX-like"/>
</dbReference>
<evidence type="ECO:0000313" key="3">
    <source>
        <dbReference type="EMBL" id="GCE92016.1"/>
    </source>
</evidence>
<dbReference type="PANTHER" id="PTHR33542:SF3">
    <property type="entry name" value="SIROHYDROCHLORIN FERROCHELATASE, CHLOROPLASTIC"/>
    <property type="match status" value="1"/>
</dbReference>
<reference evidence="3 4" key="1">
    <citation type="journal article" date="2019" name="J Genomics">
        <title>The Draft Genome of a Hydrogen-producing Cyanobacterium, Arthrospira platensis NIES-46.</title>
        <authorList>
            <person name="Suzuki S."/>
            <person name="Yamaguchi H."/>
            <person name="Kawachi M."/>
        </authorList>
    </citation>
    <scope>NUCLEOTIDE SEQUENCE [LARGE SCALE GENOMIC DNA]</scope>
    <source>
        <strain evidence="3 4">NIES-46</strain>
    </source>
</reference>
<name>A0A5M3T2J0_LIMPL</name>
<dbReference type="Gene3D" id="3.40.50.1400">
    <property type="match status" value="2"/>
</dbReference>
<evidence type="ECO:0000256" key="1">
    <source>
        <dbReference type="ARBA" id="ARBA00022723"/>
    </source>
</evidence>
<sequence length="247" mass="27486">MLSTVLLVSHGSRDRRPQLVVNRLAQQLSDRLKVEKGWNGLTDSLVGSAVLELGPTPLSVQIQQFAKYSLSLGINRVQILPLFLLPGVHVREDIPTEVELAQKFLGREIQLELQPYLGREVNQLARLLEALKRGYYVDAWVLLSHGSRRAGGNEAIADIADKIKAAVAYWSVPPHVESRVEELLEAGYDRIGILPYFLFSGRTTDAIADVVANLGDRFPHSQLHLTPPLDHSTHLGDLICTWAKSYL</sequence>
<dbReference type="PANTHER" id="PTHR33542">
    <property type="entry name" value="SIROHYDROCHLORIN FERROCHELATASE, CHLOROPLASTIC"/>
    <property type="match status" value="1"/>
</dbReference>
<dbReference type="Pfam" id="PF01903">
    <property type="entry name" value="CbiX"/>
    <property type="match status" value="2"/>
</dbReference>
<proteinExistence type="predicted"/>
<keyword evidence="2" id="KW-0456">Lyase</keyword>
<keyword evidence="1" id="KW-0479">Metal-binding</keyword>
<dbReference type="CDD" id="cd03416">
    <property type="entry name" value="CbiX_SirB_N"/>
    <property type="match status" value="1"/>
</dbReference>
<evidence type="ECO:0000313" key="4">
    <source>
        <dbReference type="Proteomes" id="UP000326169"/>
    </source>
</evidence>
<protein>
    <recommendedName>
        <fullName evidence="5">Cobalamin biosynthesis CbiX protein</fullName>
    </recommendedName>
</protein>
<accession>A0A5M3T2J0</accession>
<dbReference type="GeneID" id="301681034"/>
<dbReference type="RefSeq" id="WP_014276310.1">
    <property type="nucleotide sequence ID" value="NZ_BIMW01000001.1"/>
</dbReference>
<gene>
    <name evidence="3" type="ORF">NIES46_00500</name>
</gene>
<dbReference type="EMBL" id="BIMW01000001">
    <property type="protein sequence ID" value="GCE92016.1"/>
    <property type="molecule type" value="Genomic_DNA"/>
</dbReference>
<dbReference type="InterPro" id="IPR050963">
    <property type="entry name" value="Sirohydro_Cobaltochel/CbiX"/>
</dbReference>
<evidence type="ECO:0000256" key="2">
    <source>
        <dbReference type="ARBA" id="ARBA00023239"/>
    </source>
</evidence>
<comment type="caution">
    <text evidence="3">The sequence shown here is derived from an EMBL/GenBank/DDBJ whole genome shotgun (WGS) entry which is preliminary data.</text>
</comment>
<organism evidence="3 4">
    <name type="scientific">Limnospira platensis NIES-46</name>
    <dbReference type="NCBI Taxonomy" id="1236695"/>
    <lineage>
        <taxon>Bacteria</taxon>
        <taxon>Bacillati</taxon>
        <taxon>Cyanobacteriota</taxon>
        <taxon>Cyanophyceae</taxon>
        <taxon>Oscillatoriophycideae</taxon>
        <taxon>Oscillatoriales</taxon>
        <taxon>Sirenicapillariaceae</taxon>
        <taxon>Limnospira</taxon>
    </lineage>
</organism>
<evidence type="ECO:0008006" key="5">
    <source>
        <dbReference type="Google" id="ProtNLM"/>
    </source>
</evidence>